<sequence>MLNFLSTVLNLGNEVDDIGVFDPLLDIDSNYFINIKRLKEAKTPEFEDAYEKINALFREIGLLLANSSERKHKLYKAALKRFDFPEVNGICLGYSNSKHGSGFGEYLREQIISDSKQIIDSGVKEPEIFHLVGLFEKNVGPDRISDMIACIVKSDIEIYTKRINKQLGINETNYPDFQFQNGLIINPFKNSPVLLLPKEVLHELPIAKDWEDIDRVCNEIEEIRREINEVIGKEWTKSSSSYKKEFLKDYIINNPEVFMKIIKKYRETSIPIYDFNNDPNGEYRVAKIANVLPNEYPIEIPEEGETTHKIAKLLCHKFKDLVENNKVNDLLYINGKPRSEKIVQRAFFCVADSYCSAFKLDISPETDSGRGPVDFKFSDSYLDRTLVEIKLTSNHNLVHGMKTQIQEYAKAEKTANLIYLVIHNGGPNKRIEELMKHYSENKEKKKCPLLILVDATPKESASKYEGE</sequence>
<proteinExistence type="predicted"/>
<dbReference type="OrthoDB" id="212459at2"/>
<evidence type="ECO:0000313" key="1">
    <source>
        <dbReference type="EMBL" id="SFQ41756.1"/>
    </source>
</evidence>
<dbReference type="Proteomes" id="UP000198892">
    <property type="component" value="Unassembled WGS sequence"/>
</dbReference>
<organism evidence="1 2">
    <name type="scientific">Salibacterium halotolerans</name>
    <dbReference type="NCBI Taxonomy" id="1884432"/>
    <lineage>
        <taxon>Bacteria</taxon>
        <taxon>Bacillati</taxon>
        <taxon>Bacillota</taxon>
        <taxon>Bacilli</taxon>
        <taxon>Bacillales</taxon>
        <taxon>Bacillaceae</taxon>
    </lineage>
</organism>
<gene>
    <name evidence="1" type="ORF">SAMN05518683_1401</name>
</gene>
<keyword evidence="2" id="KW-1185">Reference proteome</keyword>
<reference evidence="2" key="1">
    <citation type="submission" date="2016-10" db="EMBL/GenBank/DDBJ databases">
        <authorList>
            <person name="Varghese N."/>
            <person name="Submissions S."/>
        </authorList>
    </citation>
    <scope>NUCLEOTIDE SEQUENCE [LARGE SCALE GENOMIC DNA]</scope>
    <source>
        <strain evidence="2">S7</strain>
    </source>
</reference>
<dbReference type="RefSeq" id="WP_093339851.1">
    <property type="nucleotide sequence ID" value="NZ_FOXD01000040.1"/>
</dbReference>
<dbReference type="EMBL" id="FOXD01000040">
    <property type="protein sequence ID" value="SFQ41756.1"/>
    <property type="molecule type" value="Genomic_DNA"/>
</dbReference>
<evidence type="ECO:0000313" key="2">
    <source>
        <dbReference type="Proteomes" id="UP000198892"/>
    </source>
</evidence>
<dbReference type="STRING" id="1884432.SAMN05518683_1401"/>
<dbReference type="AlphaFoldDB" id="A0A1I5YC35"/>
<accession>A0A1I5YC35</accession>
<name>A0A1I5YC35_9BACI</name>
<protein>
    <submittedName>
        <fullName evidence="1">Uncharacterized protein</fullName>
    </submittedName>
</protein>